<protein>
    <submittedName>
        <fullName evidence="2">Uncharacterized protein</fullName>
    </submittedName>
</protein>
<evidence type="ECO:0000313" key="3">
    <source>
        <dbReference type="Proteomes" id="UP000094487"/>
    </source>
</evidence>
<feature type="transmembrane region" description="Helical" evidence="1">
    <location>
        <begin position="79"/>
        <end position="99"/>
    </location>
</feature>
<organism evidence="2 3">
    <name type="scientific">Sphingomonas turrisvirgatae</name>
    <dbReference type="NCBI Taxonomy" id="1888892"/>
    <lineage>
        <taxon>Bacteria</taxon>
        <taxon>Pseudomonadati</taxon>
        <taxon>Pseudomonadota</taxon>
        <taxon>Alphaproteobacteria</taxon>
        <taxon>Sphingomonadales</taxon>
        <taxon>Sphingomonadaceae</taxon>
        <taxon>Sphingomonas</taxon>
    </lineage>
</organism>
<dbReference type="RefSeq" id="WP_069320878.1">
    <property type="nucleotide sequence ID" value="NZ_MDDS01000032.1"/>
</dbReference>
<keyword evidence="1" id="KW-0472">Membrane</keyword>
<dbReference type="STRING" id="1888892.BFL28_18325"/>
<keyword evidence="1" id="KW-1133">Transmembrane helix</keyword>
<comment type="caution">
    <text evidence="2">The sequence shown here is derived from an EMBL/GenBank/DDBJ whole genome shotgun (WGS) entry which is preliminary data.</text>
</comment>
<dbReference type="Proteomes" id="UP000094487">
    <property type="component" value="Unassembled WGS sequence"/>
</dbReference>
<proteinExistence type="predicted"/>
<name>A0A1E3LUC0_9SPHN</name>
<dbReference type="OrthoDB" id="7568222at2"/>
<keyword evidence="3" id="KW-1185">Reference proteome</keyword>
<keyword evidence="1" id="KW-0812">Transmembrane</keyword>
<reference evidence="2 3" key="1">
    <citation type="submission" date="2016-08" db="EMBL/GenBank/DDBJ databases">
        <title>Draft genome of the agarase producing Sphingomonas sp. MCT13.</title>
        <authorList>
            <person name="D'Andrea M.M."/>
            <person name="Rossolini G.M."/>
            <person name="Thaller M.C."/>
        </authorList>
    </citation>
    <scope>NUCLEOTIDE SEQUENCE [LARGE SCALE GENOMIC DNA]</scope>
    <source>
        <strain evidence="2 3">MCT13</strain>
    </source>
</reference>
<gene>
    <name evidence="2" type="ORF">BFL28_18325</name>
</gene>
<dbReference type="AlphaFoldDB" id="A0A1E3LUC0"/>
<evidence type="ECO:0000313" key="2">
    <source>
        <dbReference type="EMBL" id="ODP37361.1"/>
    </source>
</evidence>
<sequence>MGQFDISGTADLARYRVQRHFADHRALAPGDAIEYAPKTPAERRAFDKLHAAGVIRETHPAHYWFDLDRMGRERPPRKVKTYVALALGAVVAVLTWMLARS</sequence>
<dbReference type="EMBL" id="MDDS01000032">
    <property type="protein sequence ID" value="ODP37361.1"/>
    <property type="molecule type" value="Genomic_DNA"/>
</dbReference>
<evidence type="ECO:0000256" key="1">
    <source>
        <dbReference type="SAM" id="Phobius"/>
    </source>
</evidence>
<accession>A0A1E3LUC0</accession>